<proteinExistence type="inferred from homology"/>
<evidence type="ECO:0000256" key="6">
    <source>
        <dbReference type="SAM" id="SignalP"/>
    </source>
</evidence>
<keyword evidence="3" id="KW-0813">Transport</keyword>
<dbReference type="EMBL" id="DSMG01000134">
    <property type="protein sequence ID" value="HDX32439.1"/>
    <property type="molecule type" value="Genomic_DNA"/>
</dbReference>
<sequence>MKTLQWLIAFLLVAAFAVTACAPAPVPTAPEAPAAEAPATAEPAEEGGVYTNVDPSGQTVVWWHQHSGRREEGLKALIAEFNETNEFGITIDAQNQGGYDEIRNKVNSSIAAGELPAALLVGYQNDQSFYQLNDTLVDLNLLLYDPKWGMSEEEIADFYPAFLEQSVNPLFNNQRLGFPPNRSMEVIYYNQTWLEELGFSGPPTTPAEFKEMACAAAAANGDGTGGYILRDDASAVAAWTFAFGGHVLTEDGTGYVYNSPATVEAMKFLKDLYDSGCAYFFTEGFPNPQFAARKAIFTQGSTSGIPFYAADIAKVAEEQGREPDEWGVAAIPHTTPDPVQNIYGGDVMIAKTTPEQELAAWIFIKWFTSPQIQARWVEISGYFPTRASTAQYFSEAVLNNKPFQQGVALLPYSAYEPQLISYQAVRDAATKAFNEIMQGADIQATLDNLTTFANEQEATMMAEMGR</sequence>
<feature type="chain" id="PRO_5027751088" evidence="6">
    <location>
        <begin position="23"/>
        <end position="466"/>
    </location>
</feature>
<comment type="similarity">
    <text evidence="2">Belongs to the bacterial solute-binding protein 1 family.</text>
</comment>
<dbReference type="PANTHER" id="PTHR43649:SF31">
    <property type="entry name" value="SN-GLYCEROL-3-PHOSPHATE-BINDING PERIPLASMIC PROTEIN UGPB"/>
    <property type="match status" value="1"/>
</dbReference>
<evidence type="ECO:0000256" key="2">
    <source>
        <dbReference type="ARBA" id="ARBA00008520"/>
    </source>
</evidence>
<dbReference type="SUPFAM" id="SSF53850">
    <property type="entry name" value="Periplasmic binding protein-like II"/>
    <property type="match status" value="1"/>
</dbReference>
<feature type="region of interest" description="Disordered" evidence="5">
    <location>
        <begin position="30"/>
        <end position="50"/>
    </location>
</feature>
<dbReference type="InterPro" id="IPR050490">
    <property type="entry name" value="Bact_solute-bd_prot1"/>
</dbReference>
<comment type="caution">
    <text evidence="7">The sequence shown here is derived from an EMBL/GenBank/DDBJ whole genome shotgun (WGS) entry which is preliminary data.</text>
</comment>
<dbReference type="AlphaFoldDB" id="A0A7C1FGX9"/>
<gene>
    <name evidence="7" type="ORF">ENQ20_13270</name>
</gene>
<protein>
    <submittedName>
        <fullName evidence="7">Extracellular solute-binding protein</fullName>
    </submittedName>
</protein>
<evidence type="ECO:0000256" key="4">
    <source>
        <dbReference type="ARBA" id="ARBA00022729"/>
    </source>
</evidence>
<keyword evidence="4 6" id="KW-0732">Signal</keyword>
<evidence type="ECO:0000256" key="3">
    <source>
        <dbReference type="ARBA" id="ARBA00022448"/>
    </source>
</evidence>
<evidence type="ECO:0000256" key="1">
    <source>
        <dbReference type="ARBA" id="ARBA00004196"/>
    </source>
</evidence>
<comment type="subcellular location">
    <subcellularLocation>
        <location evidence="1">Cell envelope</location>
    </subcellularLocation>
</comment>
<dbReference type="Pfam" id="PF13416">
    <property type="entry name" value="SBP_bac_8"/>
    <property type="match status" value="1"/>
</dbReference>
<dbReference type="InterPro" id="IPR006059">
    <property type="entry name" value="SBP"/>
</dbReference>
<dbReference type="Gene3D" id="3.40.190.10">
    <property type="entry name" value="Periplasmic binding protein-like II"/>
    <property type="match status" value="1"/>
</dbReference>
<dbReference type="PANTHER" id="PTHR43649">
    <property type="entry name" value="ARABINOSE-BINDING PROTEIN-RELATED"/>
    <property type="match status" value="1"/>
</dbReference>
<dbReference type="GO" id="GO:0030313">
    <property type="term" value="C:cell envelope"/>
    <property type="evidence" value="ECO:0007669"/>
    <property type="project" value="UniProtKB-SubCell"/>
</dbReference>
<reference evidence="7" key="1">
    <citation type="journal article" date="2020" name="mSystems">
        <title>Genome- and Community-Level Interaction Insights into Carbon Utilization and Element Cycling Functions of Hydrothermarchaeota in Hydrothermal Sediment.</title>
        <authorList>
            <person name="Zhou Z."/>
            <person name="Liu Y."/>
            <person name="Xu W."/>
            <person name="Pan J."/>
            <person name="Luo Z.H."/>
            <person name="Li M."/>
        </authorList>
    </citation>
    <scope>NUCLEOTIDE SEQUENCE [LARGE SCALE GENOMIC DNA]</scope>
    <source>
        <strain evidence="7">SpSt-289</strain>
    </source>
</reference>
<evidence type="ECO:0000256" key="5">
    <source>
        <dbReference type="SAM" id="MobiDB-lite"/>
    </source>
</evidence>
<feature type="compositionally biased region" description="Low complexity" evidence="5">
    <location>
        <begin position="31"/>
        <end position="42"/>
    </location>
</feature>
<dbReference type="PROSITE" id="PS51257">
    <property type="entry name" value="PROKAR_LIPOPROTEIN"/>
    <property type="match status" value="1"/>
</dbReference>
<evidence type="ECO:0000313" key="7">
    <source>
        <dbReference type="EMBL" id="HDX32439.1"/>
    </source>
</evidence>
<organism evidence="7">
    <name type="scientific">Caldilinea aerophila</name>
    <dbReference type="NCBI Taxonomy" id="133453"/>
    <lineage>
        <taxon>Bacteria</taxon>
        <taxon>Bacillati</taxon>
        <taxon>Chloroflexota</taxon>
        <taxon>Caldilineae</taxon>
        <taxon>Caldilineales</taxon>
        <taxon>Caldilineaceae</taxon>
        <taxon>Caldilinea</taxon>
    </lineage>
</organism>
<accession>A0A7C1FGX9</accession>
<feature type="signal peptide" evidence="6">
    <location>
        <begin position="1"/>
        <end position="22"/>
    </location>
</feature>
<name>A0A7C1FGX9_9CHLR</name>